<name>A0A8S4N3G9_OWEFU</name>
<reference evidence="2" key="1">
    <citation type="submission" date="2022-03" db="EMBL/GenBank/DDBJ databases">
        <authorList>
            <person name="Martin C."/>
        </authorList>
    </citation>
    <scope>NUCLEOTIDE SEQUENCE</scope>
</reference>
<protein>
    <submittedName>
        <fullName evidence="2">Uncharacterized protein</fullName>
    </submittedName>
</protein>
<feature type="compositionally biased region" description="Basic residues" evidence="1">
    <location>
        <begin position="100"/>
        <end position="112"/>
    </location>
</feature>
<feature type="region of interest" description="Disordered" evidence="1">
    <location>
        <begin position="35"/>
        <end position="163"/>
    </location>
</feature>
<organism evidence="2 3">
    <name type="scientific">Owenia fusiformis</name>
    <name type="common">Polychaete worm</name>
    <dbReference type="NCBI Taxonomy" id="6347"/>
    <lineage>
        <taxon>Eukaryota</taxon>
        <taxon>Metazoa</taxon>
        <taxon>Spiralia</taxon>
        <taxon>Lophotrochozoa</taxon>
        <taxon>Annelida</taxon>
        <taxon>Polychaeta</taxon>
        <taxon>Sedentaria</taxon>
        <taxon>Canalipalpata</taxon>
        <taxon>Sabellida</taxon>
        <taxon>Oweniida</taxon>
        <taxon>Oweniidae</taxon>
        <taxon>Owenia</taxon>
    </lineage>
</organism>
<dbReference type="Proteomes" id="UP000749559">
    <property type="component" value="Unassembled WGS sequence"/>
</dbReference>
<comment type="caution">
    <text evidence="2">The sequence shown here is derived from an EMBL/GenBank/DDBJ whole genome shotgun (WGS) entry which is preliminary data.</text>
</comment>
<accession>A0A8S4N3G9</accession>
<feature type="compositionally biased region" description="Basic residues" evidence="1">
    <location>
        <begin position="184"/>
        <end position="196"/>
    </location>
</feature>
<gene>
    <name evidence="2" type="ORF">OFUS_LOCUS2609</name>
</gene>
<feature type="compositionally biased region" description="Basic and acidic residues" evidence="1">
    <location>
        <begin position="37"/>
        <end position="46"/>
    </location>
</feature>
<feature type="non-terminal residue" evidence="2">
    <location>
        <position position="208"/>
    </location>
</feature>
<proteinExistence type="predicted"/>
<sequence length="208" mass="23775">HFLTNYSDFSATSGWIATILVLKRNLLKRLYPTAEDDEHHPEEPKETITANIQTTEYRTDANPAGVDDKCYGASDKPDGYIVPDVTTQSESSDEGTFTAPKRKRHKKKRKNNKINSEEHKYESAKHIPDKEDLINKPNVNNTDSVENVNDADQGYPKCSTQTKSESTVIVHVNSEFEQKQLTKNQKRKLKKKRHKDRLRDVVSMPPVP</sequence>
<keyword evidence="3" id="KW-1185">Reference proteome</keyword>
<evidence type="ECO:0000313" key="2">
    <source>
        <dbReference type="EMBL" id="CAH1775284.1"/>
    </source>
</evidence>
<dbReference type="AlphaFoldDB" id="A0A8S4N3G9"/>
<dbReference type="EMBL" id="CAIIXF020000001">
    <property type="protein sequence ID" value="CAH1775284.1"/>
    <property type="molecule type" value="Genomic_DNA"/>
</dbReference>
<feature type="region of interest" description="Disordered" evidence="1">
    <location>
        <begin position="179"/>
        <end position="208"/>
    </location>
</feature>
<feature type="compositionally biased region" description="Basic and acidic residues" evidence="1">
    <location>
        <begin position="66"/>
        <end position="78"/>
    </location>
</feature>
<evidence type="ECO:0000313" key="3">
    <source>
        <dbReference type="Proteomes" id="UP000749559"/>
    </source>
</evidence>
<evidence type="ECO:0000256" key="1">
    <source>
        <dbReference type="SAM" id="MobiDB-lite"/>
    </source>
</evidence>
<feature type="compositionally biased region" description="Basic and acidic residues" evidence="1">
    <location>
        <begin position="115"/>
        <end position="134"/>
    </location>
</feature>
<feature type="compositionally biased region" description="Polar residues" evidence="1">
    <location>
        <begin position="137"/>
        <end position="147"/>
    </location>
</feature>